<dbReference type="HOGENOM" id="CLU_2804784_0_0_9"/>
<evidence type="ECO:0000313" key="3">
    <source>
        <dbReference type="Proteomes" id="UP000032250"/>
    </source>
</evidence>
<dbReference type="PATRIC" id="fig|1379739.3.peg.2640"/>
<sequence length="67" mass="7975">MVTNENGIYVDFATFLKWEEIDGYEWDHELLKLKINKLGVIRKIKIKPENIEKVQDIIEKNQVLAFI</sequence>
<gene>
    <name evidence="2" type="ORF">N495_11330</name>
</gene>
<dbReference type="AlphaFoldDB" id="A0A0D1BWF6"/>
<dbReference type="EMBL" id="JXSU01000007">
    <property type="protein sequence ID" value="KIS24147.1"/>
    <property type="molecule type" value="Genomic_DNA"/>
</dbReference>
<dbReference type="Pfam" id="PF18923">
    <property type="entry name" value="DUF5673"/>
    <property type="match status" value="1"/>
</dbReference>
<accession>A0A0D1BWF6</accession>
<name>A0A0D1BWF6_CLOBO</name>
<protein>
    <recommendedName>
        <fullName evidence="1">DUF5673 domain-containing protein</fullName>
    </recommendedName>
</protein>
<dbReference type="RefSeq" id="WP_003485116.1">
    <property type="nucleotide sequence ID" value="NZ_JXSU01000007.1"/>
</dbReference>
<evidence type="ECO:0000259" key="1">
    <source>
        <dbReference type="Pfam" id="PF18923"/>
    </source>
</evidence>
<feature type="domain" description="DUF5673" evidence="1">
    <location>
        <begin position="5"/>
        <end position="62"/>
    </location>
</feature>
<organism evidence="2 3">
    <name type="scientific">Clostridium botulinum B2 450</name>
    <dbReference type="NCBI Taxonomy" id="1379739"/>
    <lineage>
        <taxon>Bacteria</taxon>
        <taxon>Bacillati</taxon>
        <taxon>Bacillota</taxon>
        <taxon>Clostridia</taxon>
        <taxon>Eubacteriales</taxon>
        <taxon>Clostridiaceae</taxon>
        <taxon>Clostridium</taxon>
    </lineage>
</organism>
<dbReference type="Proteomes" id="UP000032250">
    <property type="component" value="Unassembled WGS sequence"/>
</dbReference>
<reference evidence="2 3" key="1">
    <citation type="submission" date="2014-06" db="EMBL/GenBank/DDBJ databases">
        <title>Genome characterization of distinct group I Clostridium botulinum lineages.</title>
        <authorList>
            <person name="Giordani F."/>
            <person name="Anselmo A."/>
            <person name="Fillo S."/>
            <person name="Palozzi A.M."/>
            <person name="Fortunato A."/>
            <person name="Gentile B."/>
            <person name="Ciammaruconi A."/>
            <person name="Anniballi F."/>
            <person name="De Medici D."/>
            <person name="Lista F."/>
        </authorList>
    </citation>
    <scope>NUCLEOTIDE SEQUENCE [LARGE SCALE GENOMIC DNA]</scope>
    <source>
        <strain evidence="2 3">B2 450</strain>
    </source>
</reference>
<evidence type="ECO:0000313" key="2">
    <source>
        <dbReference type="EMBL" id="KIS24147.1"/>
    </source>
</evidence>
<proteinExistence type="predicted"/>
<comment type="caution">
    <text evidence="2">The sequence shown here is derived from an EMBL/GenBank/DDBJ whole genome shotgun (WGS) entry which is preliminary data.</text>
</comment>
<dbReference type="InterPro" id="IPR043730">
    <property type="entry name" value="DUF5673"/>
</dbReference>